<proteinExistence type="evidence at transcript level"/>
<dbReference type="AlphaFoldDB" id="P97882"/>
<dbReference type="EMBL" id="U89745">
    <property type="protein sequence ID" value="AAB49895.1"/>
    <property type="molecule type" value="mRNA"/>
</dbReference>
<evidence type="ECO:0000313" key="1">
    <source>
        <dbReference type="EMBL" id="AAB49895.1"/>
    </source>
</evidence>
<reference evidence="1" key="1">
    <citation type="submission" date="1997-02" db="EMBL/GenBank/DDBJ databases">
        <authorList>
            <person name="Hajdu A."/>
            <person name="Flanagan P.R."/>
        </authorList>
    </citation>
    <scope>NUCLEOTIDE SEQUENCE</scope>
    <source>
        <tissue evidence="1">Intestine</tissue>
    </source>
</reference>
<organism evidence="1">
    <name type="scientific">Rattus norvegicus</name>
    <name type="common">Rat</name>
    <dbReference type="NCBI Taxonomy" id="10116"/>
    <lineage>
        <taxon>Eukaryota</taxon>
        <taxon>Metazoa</taxon>
        <taxon>Chordata</taxon>
        <taxon>Craniata</taxon>
        <taxon>Vertebrata</taxon>
        <taxon>Euteleostomi</taxon>
        <taxon>Mammalia</taxon>
        <taxon>Eutheria</taxon>
        <taxon>Euarchontoglires</taxon>
        <taxon>Glires</taxon>
        <taxon>Rodentia</taxon>
        <taxon>Myomorpha</taxon>
        <taxon>Muroidea</taxon>
        <taxon>Muridae</taxon>
        <taxon>Murinae</taxon>
        <taxon>Rattus</taxon>
    </lineage>
</organism>
<accession>P97882</accession>
<sequence length="97" mass="10054">SVIGRIRGRSGLHCFVSQLGGGPNLRDGGPAFTVLLFRGWGLTSTFLLFRGQGLTSTFLLFRGQGLTSTVLSVIWGAGPGGAIMPVPEVALPSPALD</sequence>
<name>P97882_RAT</name>
<protein>
    <submittedName>
        <fullName evidence="1">Uncharacterized protein</fullName>
    </submittedName>
</protein>
<feature type="non-terminal residue" evidence="1">
    <location>
        <position position="1"/>
    </location>
</feature>